<keyword evidence="9" id="KW-0282">Flagellum</keyword>
<dbReference type="InterPro" id="IPR003481">
    <property type="entry name" value="FliD_N"/>
</dbReference>
<comment type="similarity">
    <text evidence="1 5">Belongs to the FliD family.</text>
</comment>
<accession>A0A7S7SH47</accession>
<reference evidence="9 10" key="1">
    <citation type="submission" date="2020-10" db="EMBL/GenBank/DDBJ databases">
        <title>Complete genome sequence of Paludibaculum fermentans P105T, a facultatively anaerobic acidobacterium capable of dissimilatory Fe(III) reduction.</title>
        <authorList>
            <person name="Dedysh S.N."/>
            <person name="Beletsky A.V."/>
            <person name="Kulichevskaya I.S."/>
            <person name="Mardanov A.V."/>
            <person name="Ravin N.V."/>
        </authorList>
    </citation>
    <scope>NUCLEOTIDE SEQUENCE [LARGE SCALE GENOMIC DNA]</scope>
    <source>
        <strain evidence="9 10">P105</strain>
    </source>
</reference>
<evidence type="ECO:0000256" key="6">
    <source>
        <dbReference type="SAM" id="MobiDB-lite"/>
    </source>
</evidence>
<gene>
    <name evidence="9" type="primary">fliD</name>
    <name evidence="9" type="ORF">IRI77_22140</name>
</gene>
<dbReference type="AlphaFoldDB" id="A0A7S7SH47"/>
<keyword evidence="5" id="KW-0964">Secreted</keyword>
<dbReference type="PANTHER" id="PTHR30288:SF0">
    <property type="entry name" value="FLAGELLAR HOOK-ASSOCIATED PROTEIN 2"/>
    <property type="match status" value="1"/>
</dbReference>
<keyword evidence="9" id="KW-0966">Cell projection</keyword>
<dbReference type="Proteomes" id="UP000593892">
    <property type="component" value="Chromosome"/>
</dbReference>
<evidence type="ECO:0000256" key="1">
    <source>
        <dbReference type="ARBA" id="ARBA00009764"/>
    </source>
</evidence>
<comment type="subcellular location">
    <subcellularLocation>
        <location evidence="5">Secreted</location>
    </subcellularLocation>
    <subcellularLocation>
        <location evidence="5">Bacterial flagellum</location>
    </subcellularLocation>
</comment>
<comment type="subunit">
    <text evidence="2 5">Homopentamer.</text>
</comment>
<evidence type="ECO:0000256" key="3">
    <source>
        <dbReference type="ARBA" id="ARBA00023054"/>
    </source>
</evidence>
<proteinExistence type="inferred from homology"/>
<dbReference type="GO" id="GO:0009424">
    <property type="term" value="C:bacterial-type flagellum hook"/>
    <property type="evidence" value="ECO:0007669"/>
    <property type="project" value="UniProtKB-UniRule"/>
</dbReference>
<dbReference type="Pfam" id="PF07195">
    <property type="entry name" value="FliD_C"/>
    <property type="match status" value="1"/>
</dbReference>
<evidence type="ECO:0000259" key="7">
    <source>
        <dbReference type="Pfam" id="PF02465"/>
    </source>
</evidence>
<dbReference type="InterPro" id="IPR040026">
    <property type="entry name" value="FliD"/>
</dbReference>
<dbReference type="PANTHER" id="PTHR30288">
    <property type="entry name" value="FLAGELLAR CAP/ASSEMBLY PROTEIN FLID"/>
    <property type="match status" value="1"/>
</dbReference>
<evidence type="ECO:0000256" key="5">
    <source>
        <dbReference type="RuleBase" id="RU362066"/>
    </source>
</evidence>
<evidence type="ECO:0000313" key="10">
    <source>
        <dbReference type="Proteomes" id="UP000593892"/>
    </source>
</evidence>
<protein>
    <recommendedName>
        <fullName evidence="5">Flagellar hook-associated protein 2</fullName>
        <shortName evidence="5">HAP2</shortName>
    </recommendedName>
    <alternativeName>
        <fullName evidence="5">Flagellar cap protein</fullName>
    </alternativeName>
</protein>
<dbReference type="GO" id="GO:0009421">
    <property type="term" value="C:bacterial-type flagellum filament cap"/>
    <property type="evidence" value="ECO:0007669"/>
    <property type="project" value="InterPro"/>
</dbReference>
<keyword evidence="3" id="KW-0175">Coiled coil</keyword>
<evidence type="ECO:0000259" key="8">
    <source>
        <dbReference type="Pfam" id="PF07195"/>
    </source>
</evidence>
<name>A0A7S7SH47_PALFE</name>
<evidence type="ECO:0000256" key="4">
    <source>
        <dbReference type="ARBA" id="ARBA00023143"/>
    </source>
</evidence>
<organism evidence="9 10">
    <name type="scientific">Paludibaculum fermentans</name>
    <dbReference type="NCBI Taxonomy" id="1473598"/>
    <lineage>
        <taxon>Bacteria</taxon>
        <taxon>Pseudomonadati</taxon>
        <taxon>Acidobacteriota</taxon>
        <taxon>Terriglobia</taxon>
        <taxon>Bryobacterales</taxon>
        <taxon>Bryobacteraceae</taxon>
        <taxon>Paludibaculum</taxon>
    </lineage>
</organism>
<keyword evidence="4 5" id="KW-0975">Bacterial flagellum</keyword>
<dbReference type="InterPro" id="IPR010809">
    <property type="entry name" value="FliD_C"/>
</dbReference>
<dbReference type="KEGG" id="pfer:IRI77_22140"/>
<dbReference type="GO" id="GO:0071973">
    <property type="term" value="P:bacterial-type flagellum-dependent cell motility"/>
    <property type="evidence" value="ECO:0007669"/>
    <property type="project" value="TreeGrafter"/>
</dbReference>
<dbReference type="GO" id="GO:0005576">
    <property type="term" value="C:extracellular region"/>
    <property type="evidence" value="ECO:0007669"/>
    <property type="project" value="UniProtKB-SubCell"/>
</dbReference>
<comment type="function">
    <text evidence="5">Required for morphogenesis and for the elongation of the flagellar filament by facilitating polymerization of the flagellin monomers at the tip of growing filament. Forms a capping structure, which prevents flagellin subunits (transported through the central channel of the flagellum) from leaking out without polymerization at the distal end.</text>
</comment>
<feature type="domain" description="Flagellar hook-associated protein 2 C-terminal" evidence="8">
    <location>
        <begin position="330"/>
        <end position="545"/>
    </location>
</feature>
<keyword evidence="10" id="KW-1185">Reference proteome</keyword>
<feature type="domain" description="Flagellar hook-associated protein 2 N-terminal" evidence="7">
    <location>
        <begin position="14"/>
        <end position="102"/>
    </location>
</feature>
<evidence type="ECO:0000313" key="9">
    <source>
        <dbReference type="EMBL" id="QOY85522.1"/>
    </source>
</evidence>
<dbReference type="EMBL" id="CP063849">
    <property type="protein sequence ID" value="QOY85522.1"/>
    <property type="molecule type" value="Genomic_DNA"/>
</dbReference>
<keyword evidence="9" id="KW-0969">Cilium</keyword>
<sequence length="566" mass="58100">MSSTIFNGNSRYATDFQTIIDRTVAIASMPLNQLKTQKTSLTDESTALKGLDTKFQAVQTALAGLNDAMGSGAIKATMTDTATVSASVSSGAIEGTYDIEVLDQGAFTTTLTSDTGPRRVTNPASQSLSKAAAPAFRLTVGTNTYELSPASNTLQGLVDAINAQSGANVQASKVNVGTTAVPDYRLSVVSSVAGAVSIQLNDGSMDLLAEQSHGDASGGVTSTRSREPGPNIVSNPDSQSLSNQAAPAFRLTVGANTFTVQPAKNTLSGLVDAINANSLNGVRATMVNVGSNAAPDYRLSLKASKLGDFAVSLTDGVIQLQTEQVRGEVARYKVNGSSKISESDSRSVTIAPGLSVSLLGVSTAGDPTSITLTRESSAVSSALTSLVNAYNAAVDEVDKHHGTAGGALAGQSVIRALTGALQKMTSHVEPGAGVNSLAALGVSLDQTGHMAFNEMSFYAANFADSAGVTNFLGNSAAKGFLHDAVSALNEVEDAVNGTLTAAKNSVDNQATALDNQIAEKQSYIDGIQADLEQRMAAADALVATLEQQYNYISQVLDAMSSSNSSN</sequence>
<feature type="compositionally biased region" description="Polar residues" evidence="6">
    <location>
        <begin position="232"/>
        <end position="241"/>
    </location>
</feature>
<feature type="region of interest" description="Disordered" evidence="6">
    <location>
        <begin position="211"/>
        <end position="241"/>
    </location>
</feature>
<dbReference type="Pfam" id="PF02465">
    <property type="entry name" value="FliD_N"/>
    <property type="match status" value="1"/>
</dbReference>
<dbReference type="RefSeq" id="WP_194447192.1">
    <property type="nucleotide sequence ID" value="NZ_CP063849.1"/>
</dbReference>
<evidence type="ECO:0000256" key="2">
    <source>
        <dbReference type="ARBA" id="ARBA00011255"/>
    </source>
</evidence>
<dbReference type="GO" id="GO:0007155">
    <property type="term" value="P:cell adhesion"/>
    <property type="evidence" value="ECO:0007669"/>
    <property type="project" value="InterPro"/>
</dbReference>